<dbReference type="AlphaFoldDB" id="A0A0F9Q173"/>
<gene>
    <name evidence="1" type="ORF">LCGC14_0830850</name>
</gene>
<dbReference type="EMBL" id="LAZR01002383">
    <property type="protein sequence ID" value="KKN30757.1"/>
    <property type="molecule type" value="Genomic_DNA"/>
</dbReference>
<accession>A0A0F9Q173</accession>
<protein>
    <submittedName>
        <fullName evidence="1">Uncharacterized protein</fullName>
    </submittedName>
</protein>
<name>A0A0F9Q173_9ZZZZ</name>
<sequence length="203" mass="22543">MKAKTILILLSVLGLVICLYQYSFSYPPAVGLLSKSKNCLVCHANNGPWQDEANTIIDILDKETKKSLMQADGSFLIEVQRGEIRTVLTVIGRKKGDKVEAPFRNAWLYVDPQRIKSNSMSKFAPGWNVNLPLSCRVVGDKLKGFEGAKITALPMSVRPGDDAQDAELKLQVMLTKGESVKGKGKEGMKGNYFERIVRLRVLE</sequence>
<evidence type="ECO:0000313" key="1">
    <source>
        <dbReference type="EMBL" id="KKN30757.1"/>
    </source>
</evidence>
<organism evidence="1">
    <name type="scientific">marine sediment metagenome</name>
    <dbReference type="NCBI Taxonomy" id="412755"/>
    <lineage>
        <taxon>unclassified sequences</taxon>
        <taxon>metagenomes</taxon>
        <taxon>ecological metagenomes</taxon>
    </lineage>
</organism>
<comment type="caution">
    <text evidence="1">The sequence shown here is derived from an EMBL/GenBank/DDBJ whole genome shotgun (WGS) entry which is preliminary data.</text>
</comment>
<reference evidence="1" key="1">
    <citation type="journal article" date="2015" name="Nature">
        <title>Complex archaea that bridge the gap between prokaryotes and eukaryotes.</title>
        <authorList>
            <person name="Spang A."/>
            <person name="Saw J.H."/>
            <person name="Jorgensen S.L."/>
            <person name="Zaremba-Niedzwiedzka K."/>
            <person name="Martijn J."/>
            <person name="Lind A.E."/>
            <person name="van Eijk R."/>
            <person name="Schleper C."/>
            <person name="Guy L."/>
            <person name="Ettema T.J."/>
        </authorList>
    </citation>
    <scope>NUCLEOTIDE SEQUENCE</scope>
</reference>
<proteinExistence type="predicted"/>